<protein>
    <submittedName>
        <fullName evidence="1">Uncharacterized protein</fullName>
    </submittedName>
</protein>
<name>A0A8S5MFI3_9CAUD</name>
<organism evidence="1">
    <name type="scientific">Podoviridae sp. ct9P15</name>
    <dbReference type="NCBI Taxonomy" id="2826543"/>
    <lineage>
        <taxon>Viruses</taxon>
        <taxon>Duplodnaviria</taxon>
        <taxon>Heunggongvirae</taxon>
        <taxon>Uroviricota</taxon>
        <taxon>Caudoviricetes</taxon>
    </lineage>
</organism>
<evidence type="ECO:0000313" key="1">
    <source>
        <dbReference type="EMBL" id="DAD80964.1"/>
    </source>
</evidence>
<sequence>MRRRTNLYPAKPALTDEDCQYYDAVGNRLIL</sequence>
<reference evidence="1" key="1">
    <citation type="journal article" date="2021" name="Proc. Natl. Acad. Sci. U.S.A.">
        <title>A Catalog of Tens of Thousands of Viruses from Human Metagenomes Reveals Hidden Associations with Chronic Diseases.</title>
        <authorList>
            <person name="Tisza M.J."/>
            <person name="Buck C.B."/>
        </authorList>
    </citation>
    <scope>NUCLEOTIDE SEQUENCE</scope>
    <source>
        <strain evidence="1">Ct9P15</strain>
    </source>
</reference>
<dbReference type="EMBL" id="BK014892">
    <property type="protein sequence ID" value="DAD80964.1"/>
    <property type="molecule type" value="Genomic_DNA"/>
</dbReference>
<accession>A0A8S5MFI3</accession>
<proteinExistence type="predicted"/>